<evidence type="ECO:0000256" key="2">
    <source>
        <dbReference type="SAM" id="MobiDB-lite"/>
    </source>
</evidence>
<feature type="compositionally biased region" description="Basic and acidic residues" evidence="2">
    <location>
        <begin position="16"/>
        <end position="32"/>
    </location>
</feature>
<feature type="compositionally biased region" description="Low complexity" evidence="2">
    <location>
        <begin position="92"/>
        <end position="103"/>
    </location>
</feature>
<feature type="compositionally biased region" description="Low complexity" evidence="2">
    <location>
        <begin position="190"/>
        <end position="207"/>
    </location>
</feature>
<evidence type="ECO:0000313" key="3">
    <source>
        <dbReference type="EMBL" id="KAK8233699.1"/>
    </source>
</evidence>
<dbReference type="EMBL" id="JBBWRZ010000006">
    <property type="protein sequence ID" value="KAK8233699.1"/>
    <property type="molecule type" value="Genomic_DNA"/>
</dbReference>
<feature type="region of interest" description="Disordered" evidence="2">
    <location>
        <begin position="1"/>
        <end position="33"/>
    </location>
</feature>
<keyword evidence="1" id="KW-0175">Coiled coil</keyword>
<feature type="compositionally biased region" description="Basic and acidic residues" evidence="2">
    <location>
        <begin position="339"/>
        <end position="356"/>
    </location>
</feature>
<feature type="region of interest" description="Disordered" evidence="2">
    <location>
        <begin position="143"/>
        <end position="242"/>
    </location>
</feature>
<feature type="compositionally biased region" description="Basic residues" evidence="2">
    <location>
        <begin position="220"/>
        <end position="233"/>
    </location>
</feature>
<keyword evidence="4" id="KW-1185">Reference proteome</keyword>
<name>A0ABR1YN13_9PEZI</name>
<feature type="compositionally biased region" description="Polar residues" evidence="2">
    <location>
        <begin position="175"/>
        <end position="186"/>
    </location>
</feature>
<feature type="compositionally biased region" description="Polar residues" evidence="2">
    <location>
        <begin position="145"/>
        <end position="155"/>
    </location>
</feature>
<proteinExistence type="predicted"/>
<evidence type="ECO:0000256" key="1">
    <source>
        <dbReference type="SAM" id="Coils"/>
    </source>
</evidence>
<feature type="region of interest" description="Disordered" evidence="2">
    <location>
        <begin position="336"/>
        <end position="394"/>
    </location>
</feature>
<organism evidence="3 4">
    <name type="scientific">Phyllosticta capitalensis</name>
    <dbReference type="NCBI Taxonomy" id="121624"/>
    <lineage>
        <taxon>Eukaryota</taxon>
        <taxon>Fungi</taxon>
        <taxon>Dikarya</taxon>
        <taxon>Ascomycota</taxon>
        <taxon>Pezizomycotina</taxon>
        <taxon>Dothideomycetes</taxon>
        <taxon>Dothideomycetes incertae sedis</taxon>
        <taxon>Botryosphaeriales</taxon>
        <taxon>Phyllostictaceae</taxon>
        <taxon>Phyllosticta</taxon>
    </lineage>
</organism>
<reference evidence="3 4" key="1">
    <citation type="submission" date="2024-04" db="EMBL/GenBank/DDBJ databases">
        <title>Phyllosticta paracitricarpa is synonymous to the EU quarantine fungus P. citricarpa based on phylogenomic analyses.</title>
        <authorList>
            <consortium name="Lawrence Berkeley National Laboratory"/>
            <person name="Van Ingen-Buijs V.A."/>
            <person name="Van Westerhoven A.C."/>
            <person name="Haridas S."/>
            <person name="Skiadas P."/>
            <person name="Martin F."/>
            <person name="Groenewald J.Z."/>
            <person name="Crous P.W."/>
            <person name="Seidl M.F."/>
        </authorList>
    </citation>
    <scope>NUCLEOTIDE SEQUENCE [LARGE SCALE GENOMIC DNA]</scope>
    <source>
        <strain evidence="3 4">CBS 123374</strain>
    </source>
</reference>
<feature type="region of interest" description="Disordered" evidence="2">
    <location>
        <begin position="84"/>
        <end position="126"/>
    </location>
</feature>
<evidence type="ECO:0008006" key="5">
    <source>
        <dbReference type="Google" id="ProtNLM"/>
    </source>
</evidence>
<feature type="coiled-coil region" evidence="1">
    <location>
        <begin position="452"/>
        <end position="572"/>
    </location>
</feature>
<accession>A0ABR1YN13</accession>
<gene>
    <name evidence="3" type="ORF">HDK90DRAFT_466724</name>
</gene>
<sequence length="843" mass="92495">MSRRGRPAHTSNPTDHPQDFHFDLSPREERRMPPFVSEALSTSFKCAEFAPPPHDAFFMDADDPVPSIEQTDNHDIFKPSSASLLLSRHGASSTTGSSRTSSPSRRHLVNISGDESRTSTPASDFSSSLISKYGGVHGPAAFHTTAATSPGSTMVANGGSREKKKYPGLLHPNHHVQSNSGRSSPATHLESQNDQQSSQNDSESNSNMMAHETHSPTPTTRRHHKHRTHKKSSSNHNNSTDARDARPLILLHATILPVIPPAPASTMTAAKLPGHVLQNWRLLEQKLADPVLMSRGLLLPHPRDEYDLLEERLLEALELKTPRVWRCGHFYSAEESEATGEKRADSAMATDEERPVAHQHCATNSSSPDPNARESPSGSDNDEDDDGRAAAGGPVCTFCHEPLHVPPSLDTANGSDRWDIRIYAANGLMRSTAWSAAWSEMERVDVSITPLLTSAQRLALAAQVEREESEAENRERARERELHWAAAQRAMREKEEHDRQLREELERERARAQEMAEQQEAEKLRYMAAAAVAAASERKLAEEKAEELERQRARELEELESVKQRGEELSQKVHAGERMSLGTLIRNCVVVLATDRRNIAAVLLAVLVAFYVFLFTTTPVDFTPDFSPAQVSDVNFEPEAPLLPLGDGTAVNYSLPLALEAPHSTATVTSTVTLFLPATSVPSPSDLSVAEPQIHTSTVASETLAPSLEFAAESKPETPIIALDIQDDSEKLDHPDLNIDARTPHDDVALASTDLDPCPSPSSSPVLPVVLELPISSISQERHESVDEEGFDQCPAPTPRGVLVDLALPWCAPSEKHEDGEGDGEEYWELKLINDYVDADLVV</sequence>
<dbReference type="Proteomes" id="UP001492380">
    <property type="component" value="Unassembled WGS sequence"/>
</dbReference>
<protein>
    <recommendedName>
        <fullName evidence="5">Pathway-specific nitrogen regulator</fullName>
    </recommendedName>
</protein>
<evidence type="ECO:0000313" key="4">
    <source>
        <dbReference type="Proteomes" id="UP001492380"/>
    </source>
</evidence>
<comment type="caution">
    <text evidence="3">The sequence shown here is derived from an EMBL/GenBank/DDBJ whole genome shotgun (WGS) entry which is preliminary data.</text>
</comment>